<evidence type="ECO:0000313" key="2">
    <source>
        <dbReference type="EMBL" id="KAK4444305.1"/>
    </source>
</evidence>
<feature type="compositionally biased region" description="Basic residues" evidence="1">
    <location>
        <begin position="266"/>
        <end position="280"/>
    </location>
</feature>
<feature type="region of interest" description="Disordered" evidence="1">
    <location>
        <begin position="1"/>
        <end position="98"/>
    </location>
</feature>
<evidence type="ECO:0008006" key="4">
    <source>
        <dbReference type="Google" id="ProtNLM"/>
    </source>
</evidence>
<keyword evidence="3" id="KW-1185">Reference proteome</keyword>
<accession>A0AAV9GAK3</accession>
<feature type="region of interest" description="Disordered" evidence="1">
    <location>
        <begin position="202"/>
        <end position="225"/>
    </location>
</feature>
<dbReference type="EMBL" id="MU865979">
    <property type="protein sequence ID" value="KAK4444305.1"/>
    <property type="molecule type" value="Genomic_DNA"/>
</dbReference>
<organism evidence="2 3">
    <name type="scientific">Podospora aff. communis PSN243</name>
    <dbReference type="NCBI Taxonomy" id="3040156"/>
    <lineage>
        <taxon>Eukaryota</taxon>
        <taxon>Fungi</taxon>
        <taxon>Dikarya</taxon>
        <taxon>Ascomycota</taxon>
        <taxon>Pezizomycotina</taxon>
        <taxon>Sordariomycetes</taxon>
        <taxon>Sordariomycetidae</taxon>
        <taxon>Sordariales</taxon>
        <taxon>Podosporaceae</taxon>
        <taxon>Podospora</taxon>
    </lineage>
</organism>
<gene>
    <name evidence="2" type="ORF">QBC34DRAFT_186538</name>
</gene>
<name>A0AAV9GAK3_9PEZI</name>
<proteinExistence type="predicted"/>
<evidence type="ECO:0000256" key="1">
    <source>
        <dbReference type="SAM" id="MobiDB-lite"/>
    </source>
</evidence>
<comment type="caution">
    <text evidence="2">The sequence shown here is derived from an EMBL/GenBank/DDBJ whole genome shotgun (WGS) entry which is preliminary data.</text>
</comment>
<feature type="compositionally biased region" description="Basic and acidic residues" evidence="1">
    <location>
        <begin position="323"/>
        <end position="333"/>
    </location>
</feature>
<feature type="compositionally biased region" description="Low complexity" evidence="1">
    <location>
        <begin position="285"/>
        <end position="295"/>
    </location>
</feature>
<protein>
    <recommendedName>
        <fullName evidence="4">Developmental regulatory protein wetA</fullName>
    </recommendedName>
</protein>
<feature type="compositionally biased region" description="Polar residues" evidence="1">
    <location>
        <begin position="60"/>
        <end position="71"/>
    </location>
</feature>
<feature type="region of interest" description="Disordered" evidence="1">
    <location>
        <begin position="265"/>
        <end position="333"/>
    </location>
</feature>
<dbReference type="Proteomes" id="UP001321760">
    <property type="component" value="Unassembled WGS sequence"/>
</dbReference>
<evidence type="ECO:0000313" key="3">
    <source>
        <dbReference type="Proteomes" id="UP001321760"/>
    </source>
</evidence>
<feature type="compositionally biased region" description="Basic and acidic residues" evidence="1">
    <location>
        <begin position="305"/>
        <end position="315"/>
    </location>
</feature>
<reference evidence="2" key="1">
    <citation type="journal article" date="2023" name="Mol. Phylogenet. Evol.">
        <title>Genome-scale phylogeny and comparative genomics of the fungal order Sordariales.</title>
        <authorList>
            <person name="Hensen N."/>
            <person name="Bonometti L."/>
            <person name="Westerberg I."/>
            <person name="Brannstrom I.O."/>
            <person name="Guillou S."/>
            <person name="Cros-Aarteil S."/>
            <person name="Calhoun S."/>
            <person name="Haridas S."/>
            <person name="Kuo A."/>
            <person name="Mondo S."/>
            <person name="Pangilinan J."/>
            <person name="Riley R."/>
            <person name="LaButti K."/>
            <person name="Andreopoulos B."/>
            <person name="Lipzen A."/>
            <person name="Chen C."/>
            <person name="Yan M."/>
            <person name="Daum C."/>
            <person name="Ng V."/>
            <person name="Clum A."/>
            <person name="Steindorff A."/>
            <person name="Ohm R.A."/>
            <person name="Martin F."/>
            <person name="Silar P."/>
            <person name="Natvig D.O."/>
            <person name="Lalanne C."/>
            <person name="Gautier V."/>
            <person name="Ament-Velasquez S.L."/>
            <person name="Kruys A."/>
            <person name="Hutchinson M.I."/>
            <person name="Powell A.J."/>
            <person name="Barry K."/>
            <person name="Miller A.N."/>
            <person name="Grigoriev I.V."/>
            <person name="Debuchy R."/>
            <person name="Gladieux P."/>
            <person name="Hiltunen Thoren M."/>
            <person name="Johannesson H."/>
        </authorList>
    </citation>
    <scope>NUCLEOTIDE SEQUENCE</scope>
    <source>
        <strain evidence="2">PSN243</strain>
    </source>
</reference>
<reference evidence="2" key="2">
    <citation type="submission" date="2023-05" db="EMBL/GenBank/DDBJ databases">
        <authorList>
            <consortium name="Lawrence Berkeley National Laboratory"/>
            <person name="Steindorff A."/>
            <person name="Hensen N."/>
            <person name="Bonometti L."/>
            <person name="Westerberg I."/>
            <person name="Brannstrom I.O."/>
            <person name="Guillou S."/>
            <person name="Cros-Aarteil S."/>
            <person name="Calhoun S."/>
            <person name="Haridas S."/>
            <person name="Kuo A."/>
            <person name="Mondo S."/>
            <person name="Pangilinan J."/>
            <person name="Riley R."/>
            <person name="Labutti K."/>
            <person name="Andreopoulos B."/>
            <person name="Lipzen A."/>
            <person name="Chen C."/>
            <person name="Yanf M."/>
            <person name="Daum C."/>
            <person name="Ng V."/>
            <person name="Clum A."/>
            <person name="Ohm R."/>
            <person name="Martin F."/>
            <person name="Silar P."/>
            <person name="Natvig D."/>
            <person name="Lalanne C."/>
            <person name="Gautier V."/>
            <person name="Ament-Velasquez S.L."/>
            <person name="Kruys A."/>
            <person name="Hutchinson M.I."/>
            <person name="Powell A.J."/>
            <person name="Barry K."/>
            <person name="Miller A.N."/>
            <person name="Grigoriev I.V."/>
            <person name="Debuchy R."/>
            <person name="Gladieux P."/>
            <person name="Thoren M.H."/>
            <person name="Johannesson H."/>
        </authorList>
    </citation>
    <scope>NUCLEOTIDE SEQUENCE</scope>
    <source>
        <strain evidence="2">PSN243</strain>
    </source>
</reference>
<sequence>MDRPREASLFGGSVPPSPTPPLALSDLLAQRPFPAYTPPYGRHVVTPDGPELPDDHSAQVVASGNETQASPDHQERQELLVPVAAPQPETQEEPVRVSASITDWQAKRNQLRPSKNQGSKADWIRGWSEGVGVHGCETYCACSESSSAGDLPIPSRETESKSGVRAILRVKRAVSNNTNGATLPITSVSAVSVCHHCGRVTSPPNSAPASLKDEKMDLPPPKNTLASRLNGLIQRVRRKHIPDYGSDPSAPTPGTVGGRHTVAVFRRTRDRQPKHERKVRQPGDSSSSSTSTSNSGKPGSAAAVKKREDRLRRAQELLQRSEQPQDTRVPAHE</sequence>
<dbReference type="AlphaFoldDB" id="A0AAV9GAK3"/>